<keyword evidence="9" id="KW-0560">Oxidoreductase</keyword>
<evidence type="ECO:0000256" key="1">
    <source>
        <dbReference type="ARBA" id="ARBA00001960"/>
    </source>
</evidence>
<gene>
    <name evidence="15" type="ordered locus">Acel_0503</name>
</gene>
<comment type="subunit">
    <text evidence="4">Homotrimer.</text>
</comment>
<protein>
    <recommendedName>
        <fullName evidence="6">Copper-containing nitrite reductase</fullName>
        <ecNumber evidence="5">1.7.2.1</ecNumber>
    </recommendedName>
</protein>
<dbReference type="PRINTS" id="PR00695">
    <property type="entry name" value="CUNO2RDTASE"/>
</dbReference>
<dbReference type="eggNOG" id="COG4454">
    <property type="taxonomic scope" value="Bacteria"/>
</dbReference>
<keyword evidence="13" id="KW-1133">Transmembrane helix</keyword>
<evidence type="ECO:0000256" key="2">
    <source>
        <dbReference type="ARBA" id="ARBA00001973"/>
    </source>
</evidence>
<dbReference type="GO" id="GO:0050421">
    <property type="term" value="F:nitrite reductase (NO-forming) activity"/>
    <property type="evidence" value="ECO:0007669"/>
    <property type="project" value="UniProtKB-EC"/>
</dbReference>
<dbReference type="SUPFAM" id="SSF49503">
    <property type="entry name" value="Cupredoxins"/>
    <property type="match status" value="3"/>
</dbReference>
<name>A0LS66_ACIC1</name>
<keyword evidence="13" id="KW-0812">Transmembrane</keyword>
<dbReference type="EMBL" id="CP000481">
    <property type="protein sequence ID" value="ABK52276.1"/>
    <property type="molecule type" value="Genomic_DNA"/>
</dbReference>
<dbReference type="InterPro" id="IPR011707">
    <property type="entry name" value="Cu-oxidase-like_N"/>
</dbReference>
<evidence type="ECO:0000256" key="12">
    <source>
        <dbReference type="PIRSR" id="PIRSR601287-1"/>
    </source>
</evidence>
<keyword evidence="13" id="KW-0472">Membrane</keyword>
<dbReference type="PANTHER" id="PTHR11709:SF394">
    <property type="entry name" value="FI03373P-RELATED"/>
    <property type="match status" value="1"/>
</dbReference>
<dbReference type="CDD" id="cd11020">
    <property type="entry name" value="CuRO_1_CuNIR"/>
    <property type="match status" value="1"/>
</dbReference>
<dbReference type="EC" id="1.7.2.1" evidence="5"/>
<comment type="catalytic activity">
    <reaction evidence="11">
        <text>nitric oxide + Fe(III)-[cytochrome c] + H2O = Fe(II)-[cytochrome c] + nitrite + 2 H(+)</text>
        <dbReference type="Rhea" id="RHEA:15233"/>
        <dbReference type="Rhea" id="RHEA-COMP:10350"/>
        <dbReference type="Rhea" id="RHEA-COMP:14399"/>
        <dbReference type="ChEBI" id="CHEBI:15377"/>
        <dbReference type="ChEBI" id="CHEBI:15378"/>
        <dbReference type="ChEBI" id="CHEBI:16301"/>
        <dbReference type="ChEBI" id="CHEBI:16480"/>
        <dbReference type="ChEBI" id="CHEBI:29033"/>
        <dbReference type="ChEBI" id="CHEBI:29034"/>
        <dbReference type="EC" id="1.7.2.1"/>
    </reaction>
</comment>
<dbReference type="InterPro" id="IPR001287">
    <property type="entry name" value="NO2-reductase_Cu"/>
</dbReference>
<evidence type="ECO:0000313" key="15">
    <source>
        <dbReference type="EMBL" id="ABK52276.1"/>
    </source>
</evidence>
<feature type="binding site" description="type 1 copper site" evidence="12">
    <location>
        <position position="310"/>
    </location>
    <ligand>
        <name>Cu cation</name>
        <dbReference type="ChEBI" id="CHEBI:23378"/>
        <label>1</label>
    </ligand>
</feature>
<dbReference type="HOGENOM" id="CLU_031740_4_0_11"/>
<evidence type="ECO:0000256" key="8">
    <source>
        <dbReference type="ARBA" id="ARBA00022737"/>
    </source>
</evidence>
<dbReference type="InParanoid" id="A0LS66"/>
<organism evidence="15 16">
    <name type="scientific">Acidothermus cellulolyticus (strain ATCC 43068 / DSM 8971 / 11B)</name>
    <dbReference type="NCBI Taxonomy" id="351607"/>
    <lineage>
        <taxon>Bacteria</taxon>
        <taxon>Bacillati</taxon>
        <taxon>Actinomycetota</taxon>
        <taxon>Actinomycetes</taxon>
        <taxon>Acidothermales</taxon>
        <taxon>Acidothermaceae</taxon>
        <taxon>Acidothermus</taxon>
    </lineage>
</organism>
<evidence type="ECO:0000256" key="6">
    <source>
        <dbReference type="ARBA" id="ARBA00017290"/>
    </source>
</evidence>
<dbReference type="Pfam" id="PF07732">
    <property type="entry name" value="Cu-oxidase_3"/>
    <property type="match status" value="1"/>
</dbReference>
<sequence length="479" mass="50365">MTERTGVPTASEPASTRTRRTHLLVALTAAAAGIGLVAATIAFAGSGHQHTGSRAAVVAPATHGVSRVNVTLAEFHIDPARLVVAPGTHLYLVVRNGGHMEHDLRLSNGAHTRLLEPGQETTLDAGVVRTDLSGWCTVPGHRAAGMTMTITVGTAAAAAPTPQPGTGVMEMPGMPAESGVAAPNPADATAAALDTAPPPGWRPIDAALPAAPSGTVHKVTWHIRDVVTTVAPGVTQTLWTFDGRVPGPTLRGRVGDTFEVTVVNDTSMTHNLDFHAESGPPAEVMTPIPPGGRHTYTFVARYAGAWLYHCGTAPMLMHVANGMYGALIIDPPNLAPVDREYVLVASEFFFGPPRGPGDYAKMLADRPDTVVFNGYPFAYKWRPLTAVVGQRIRIWIVDAGPNRGVAFHVIGEPFTTTYVDGHYALQNTSDGAAQTLAVDPGDGGFVELTFSRPGDYPFVDHQMADAELGAMGTISVRTP</sequence>
<evidence type="ECO:0000256" key="11">
    <source>
        <dbReference type="ARBA" id="ARBA00049340"/>
    </source>
</evidence>
<keyword evidence="10 12" id="KW-0186">Copper</keyword>
<dbReference type="InterPro" id="IPR045087">
    <property type="entry name" value="Cu-oxidase_fam"/>
</dbReference>
<dbReference type="Gene3D" id="2.60.40.420">
    <property type="entry name" value="Cupredoxins - blue copper proteins"/>
    <property type="match status" value="3"/>
</dbReference>
<feature type="binding site" description="type 1 copper site" evidence="12">
    <location>
        <position position="275"/>
    </location>
    <ligand>
        <name>Cu cation</name>
        <dbReference type="ChEBI" id="CHEBI:23378"/>
        <label>1</label>
    </ligand>
</feature>
<feature type="domain" description="Plastocyanin-like" evidence="14">
    <location>
        <begin position="228"/>
        <end position="333"/>
    </location>
</feature>
<keyword evidence="8" id="KW-0677">Repeat</keyword>
<feature type="binding site" description="type 1 copper site" evidence="12">
    <location>
        <position position="461"/>
    </location>
    <ligand>
        <name>Cu cation</name>
        <dbReference type="ChEBI" id="CHEBI:23378"/>
        <label>1</label>
    </ligand>
</feature>
<keyword evidence="7 12" id="KW-0479">Metal-binding</keyword>
<evidence type="ECO:0000256" key="5">
    <source>
        <dbReference type="ARBA" id="ARBA00011882"/>
    </source>
</evidence>
<evidence type="ECO:0000256" key="9">
    <source>
        <dbReference type="ARBA" id="ARBA00023002"/>
    </source>
</evidence>
<dbReference type="OrthoDB" id="345021at2"/>
<dbReference type="eggNOG" id="COG2132">
    <property type="taxonomic scope" value="Bacteria"/>
</dbReference>
<dbReference type="STRING" id="351607.Acel_0503"/>
<dbReference type="InterPro" id="IPR008972">
    <property type="entry name" value="Cupredoxin"/>
</dbReference>
<dbReference type="GO" id="GO:0005507">
    <property type="term" value="F:copper ion binding"/>
    <property type="evidence" value="ECO:0007669"/>
    <property type="project" value="InterPro"/>
</dbReference>
<feature type="binding site" description="type 1 copper site" evidence="12">
    <location>
        <position position="270"/>
    </location>
    <ligand>
        <name>Cu cation</name>
        <dbReference type="ChEBI" id="CHEBI:23378"/>
        <label>1</label>
    </ligand>
</feature>
<evidence type="ECO:0000256" key="3">
    <source>
        <dbReference type="ARBA" id="ARBA00010609"/>
    </source>
</evidence>
<evidence type="ECO:0000256" key="4">
    <source>
        <dbReference type="ARBA" id="ARBA00011233"/>
    </source>
</evidence>
<accession>A0LS66</accession>
<dbReference type="KEGG" id="ace:Acel_0503"/>
<reference evidence="15 16" key="1">
    <citation type="journal article" date="2009" name="Genome Res.">
        <title>Complete genome of the cellulolytic thermophile Acidothermus cellulolyticus 11B provides insights into its ecophysiological and evolutionary adaptations.</title>
        <authorList>
            <person name="Barabote R.D."/>
            <person name="Xie G."/>
            <person name="Leu D.H."/>
            <person name="Normand P."/>
            <person name="Necsulea A."/>
            <person name="Daubin V."/>
            <person name="Medigue C."/>
            <person name="Adney W.S."/>
            <person name="Xu X.C."/>
            <person name="Lapidus A."/>
            <person name="Parales R.E."/>
            <person name="Detter C."/>
            <person name="Pujic P."/>
            <person name="Bruce D."/>
            <person name="Lavire C."/>
            <person name="Challacombe J.F."/>
            <person name="Brettin T.S."/>
            <person name="Berry A.M."/>
        </authorList>
    </citation>
    <scope>NUCLEOTIDE SEQUENCE [LARGE SCALE GENOMIC DNA]</scope>
    <source>
        <strain evidence="16">ATCC 43068 / DSM 8971 / 11B</strain>
    </source>
</reference>
<feature type="binding site" description="type 1 copper site" evidence="12">
    <location>
        <position position="318"/>
    </location>
    <ligand>
        <name>Cu cation</name>
        <dbReference type="ChEBI" id="CHEBI:23378"/>
        <label>1</label>
    </ligand>
</feature>
<evidence type="ECO:0000313" key="16">
    <source>
        <dbReference type="Proteomes" id="UP000008221"/>
    </source>
</evidence>
<dbReference type="RefSeq" id="WP_011719339.1">
    <property type="nucleotide sequence ID" value="NC_008578.1"/>
</dbReference>
<feature type="binding site" description="type 1 copper site" evidence="12">
    <location>
        <position position="309"/>
    </location>
    <ligand>
        <name>Cu cation</name>
        <dbReference type="ChEBI" id="CHEBI:23378"/>
        <label>1</label>
    </ligand>
</feature>
<dbReference type="PANTHER" id="PTHR11709">
    <property type="entry name" value="MULTI-COPPER OXIDASE"/>
    <property type="match status" value="1"/>
</dbReference>
<dbReference type="FunCoup" id="A0LS66">
    <property type="interactions" value="3"/>
</dbReference>
<feature type="transmembrane region" description="Helical" evidence="13">
    <location>
        <begin position="23"/>
        <end position="44"/>
    </location>
</feature>
<evidence type="ECO:0000259" key="14">
    <source>
        <dbReference type="Pfam" id="PF07732"/>
    </source>
</evidence>
<evidence type="ECO:0000256" key="13">
    <source>
        <dbReference type="SAM" id="Phobius"/>
    </source>
</evidence>
<comment type="cofactor">
    <cofactor evidence="2 12">
        <name>Cu(2+)</name>
        <dbReference type="ChEBI" id="CHEBI:29036"/>
    </cofactor>
</comment>
<evidence type="ECO:0000256" key="7">
    <source>
        <dbReference type="ARBA" id="ARBA00022723"/>
    </source>
</evidence>
<evidence type="ECO:0000256" key="10">
    <source>
        <dbReference type="ARBA" id="ARBA00023008"/>
    </source>
</evidence>
<proteinExistence type="inferred from homology"/>
<feature type="binding site" description="type 1 copper site" evidence="12">
    <location>
        <position position="323"/>
    </location>
    <ligand>
        <name>Cu cation</name>
        <dbReference type="ChEBI" id="CHEBI:23378"/>
        <label>1</label>
    </ligand>
</feature>
<keyword evidence="16" id="KW-1185">Reference proteome</keyword>
<dbReference type="Proteomes" id="UP000008221">
    <property type="component" value="Chromosome"/>
</dbReference>
<comment type="similarity">
    <text evidence="3">Belongs to the multicopper oxidase family.</text>
</comment>
<dbReference type="CDD" id="cd04208">
    <property type="entry name" value="CuRO_2_CuNIR"/>
    <property type="match status" value="1"/>
</dbReference>
<dbReference type="AlphaFoldDB" id="A0LS66"/>
<comment type="cofactor">
    <cofactor evidence="1 12">
        <name>Cu(+)</name>
        <dbReference type="ChEBI" id="CHEBI:49552"/>
    </cofactor>
</comment>